<evidence type="ECO:0000313" key="4">
    <source>
        <dbReference type="Proteomes" id="UP001208689"/>
    </source>
</evidence>
<dbReference type="Proteomes" id="UP001208689">
    <property type="component" value="Chromosome"/>
</dbReference>
<feature type="compositionally biased region" description="Polar residues" evidence="1">
    <location>
        <begin position="276"/>
        <end position="285"/>
    </location>
</feature>
<sequence>MKSTKLKYLRILLMVLCIFPLSSIAITENIEQIIPVKDSERHQSPKTSDISGNELFAEQIAVNIAGKESLVRQSYITNDTNIFERVDLSDPAFFRSSFYFSISNGISPVLNPELATTNDLKTIELSYLSLTGFLYYDNRSTYDLVQTRKTRALDIFQDLFEVDLLFHDVIEDSQRGYFYPFYGATPNWKNYFETTISNTPQDGYWGAFDDNRLLSQNYLDNQHLSSSLLFLKHYSMLENELEAIAPYNTPINMDLSAIDTSSSLFNFGLDGGGSSQGPSNDNISPNELLPPEEEEIEEEDEEDDNTISYLDELDNVVIYSVQYEGNKEGFSEVGEHEYKFDLFTALNYKGENLAISSKCFNSMDGISLSLIDIGFISSEIISTQPSYFDFEDYNLQRIESILFLFDDEFDLSSFKNYSFKIQWSTNESLTRLTTTVQNLANDSDPINFLSLLGGIGSNFGIPGSTIAPLDQFVCIYRPIINEPSLYIEKKIAEGNASNVLFDDEQPSIEIFVENRGLDEIWGQKRDISNLGITNDPTKEITLLDINQNFFELLGYDSDAIIHTTETLGYNLTDLFHNEEPRFFNIDSNNSGTYDITYPQMTNILTNLEMIYPYSPEFAEILEDNPEAFGTIANNPQSFNSSDSIFNPSNWKIMPGDNFTIPISAATGNLEDQFESFNSLNISSIEGISPVISYGSIIDNTYISGTYQENDSTTLNLQSQKIGSSYQIQTYFMFQNESSFDINSSNSLDGLGIEAYFKNSLNSTTLSLEIYNFDQDTGEEGDEFISIPGIYSVNEPEKINFTISSINYELSEFYRENQNYSIILRVTFENSEKFTVDIDYFQLLFQTRLNQEIFHDQAIIQYCSELGTQYLSHSNSFILNTDDRSSLNTLVHMDEYNKKIGETMTYNISISNVGMTSAKNISLELDLPGKIKEINNIAEVFTDESYYLVATAGNFTLIGDKLFIYFDFLNAGDSYENITFDFIVPNSRILPSATVTWQDEERMENSTIKRVQSNNQYLSAPVRYFSASDTPHKHALSIEYISNFDQNAPEINDVFEVQIRIKNLEPTTFLDIEIPLNSNITGFTLLNETDLIWISSLVPSEDRLITLSYRKDNYRGYTLPQLTINSKIETKFMKQSFSNLLHLGVFNASLSKDLNTVNAVHRDIISITVTLINTGNIDMGNFTIDDTRCYSAEGFTLEDGSMIRNYELLKPGDSITFTYHLRTLNKNGIYQINPAELNYCYIYKRTIESPVMTIMVRQSYFESILIIILPIIVGASVIGFTYYKKSQYSREDLELERRESLLFGQSLRDIAWKKKNLKEFLEELTTEENGS</sequence>
<reference evidence="3" key="1">
    <citation type="submission" date="2022-09" db="EMBL/GenBank/DDBJ databases">
        <title>Actin cytoskeleton and complex cell architecture in an #Asgard archaeon.</title>
        <authorList>
            <person name="Ponce Toledo R.I."/>
            <person name="Schleper C."/>
            <person name="Rodrigues Oliveira T."/>
            <person name="Wollweber F."/>
            <person name="Xu J."/>
            <person name="Rittmann S."/>
            <person name="Klingl A."/>
            <person name="Pilhofer M."/>
        </authorList>
    </citation>
    <scope>NUCLEOTIDE SEQUENCE</scope>
    <source>
        <strain evidence="3">B-35</strain>
    </source>
</reference>
<protein>
    <recommendedName>
        <fullName evidence="5">DUF11 domain-containing protein</fullName>
    </recommendedName>
</protein>
<feature type="compositionally biased region" description="Acidic residues" evidence="1">
    <location>
        <begin position="290"/>
        <end position="304"/>
    </location>
</feature>
<keyword evidence="2" id="KW-0472">Membrane</keyword>
<evidence type="ECO:0000313" key="3">
    <source>
        <dbReference type="EMBL" id="UYP47873.1"/>
    </source>
</evidence>
<name>A0ABY6HWG9_9ARCH</name>
<proteinExistence type="predicted"/>
<organism evidence="3 4">
    <name type="scientific">Candidatus Lokiarchaeum ossiferum</name>
    <dbReference type="NCBI Taxonomy" id="2951803"/>
    <lineage>
        <taxon>Archaea</taxon>
        <taxon>Promethearchaeati</taxon>
        <taxon>Promethearchaeota</taxon>
        <taxon>Promethearchaeia</taxon>
        <taxon>Promethearchaeales</taxon>
        <taxon>Promethearchaeaceae</taxon>
        <taxon>Candidatus Lokiarchaeum</taxon>
    </lineage>
</organism>
<feature type="transmembrane region" description="Helical" evidence="2">
    <location>
        <begin position="1259"/>
        <end position="1282"/>
    </location>
</feature>
<evidence type="ECO:0008006" key="5">
    <source>
        <dbReference type="Google" id="ProtNLM"/>
    </source>
</evidence>
<dbReference type="Pfam" id="PF05753">
    <property type="entry name" value="TRAP_beta"/>
    <property type="match status" value="1"/>
</dbReference>
<gene>
    <name evidence="3" type="ORF">NEF87_004158</name>
</gene>
<dbReference type="EMBL" id="CP104013">
    <property type="protein sequence ID" value="UYP47873.1"/>
    <property type="molecule type" value="Genomic_DNA"/>
</dbReference>
<accession>A0ABY6HWG9</accession>
<keyword evidence="2" id="KW-1133">Transmembrane helix</keyword>
<keyword evidence="2" id="KW-0812">Transmembrane</keyword>
<keyword evidence="4" id="KW-1185">Reference proteome</keyword>
<evidence type="ECO:0000256" key="2">
    <source>
        <dbReference type="SAM" id="Phobius"/>
    </source>
</evidence>
<evidence type="ECO:0000256" key="1">
    <source>
        <dbReference type="SAM" id="MobiDB-lite"/>
    </source>
</evidence>
<feature type="region of interest" description="Disordered" evidence="1">
    <location>
        <begin position="269"/>
        <end position="304"/>
    </location>
</feature>